<dbReference type="RefSeq" id="WP_133579358.1">
    <property type="nucleotide sequence ID" value="NZ_SNYJ01000003.1"/>
</dbReference>
<accession>A0A4R6U732</accession>
<sequence>MSFNHYQTCCQHQGRPVHIRCKNGREYRGIIQNVDRQQVFIQPIGGAGGFGYGFFGYGGYGYGAGLGIGIALGSIATIALLPFFW</sequence>
<dbReference type="EMBL" id="SNYJ01000003">
    <property type="protein sequence ID" value="TDQ41482.1"/>
    <property type="molecule type" value="Genomic_DNA"/>
</dbReference>
<proteinExistence type="predicted"/>
<evidence type="ECO:0000259" key="2">
    <source>
        <dbReference type="Pfam" id="PF01423"/>
    </source>
</evidence>
<keyword evidence="1" id="KW-0472">Membrane</keyword>
<evidence type="ECO:0000313" key="4">
    <source>
        <dbReference type="Proteomes" id="UP000295632"/>
    </source>
</evidence>
<reference evidence="3 4" key="1">
    <citation type="submission" date="2019-03" db="EMBL/GenBank/DDBJ databases">
        <title>Genomic Encyclopedia of Type Strains, Phase IV (KMG-IV): sequencing the most valuable type-strain genomes for metagenomic binning, comparative biology and taxonomic classification.</title>
        <authorList>
            <person name="Goeker M."/>
        </authorList>
    </citation>
    <scope>NUCLEOTIDE SEQUENCE [LARGE SCALE GENOMIC DNA]</scope>
    <source>
        <strain evidence="3 4">DSM 28697</strain>
    </source>
</reference>
<organism evidence="3 4">
    <name type="scientific">Aureibacillus halotolerans</name>
    <dbReference type="NCBI Taxonomy" id="1508390"/>
    <lineage>
        <taxon>Bacteria</taxon>
        <taxon>Bacillati</taxon>
        <taxon>Bacillota</taxon>
        <taxon>Bacilli</taxon>
        <taxon>Bacillales</taxon>
        <taxon>Bacillaceae</taxon>
        <taxon>Aureibacillus</taxon>
    </lineage>
</organism>
<dbReference type="AlphaFoldDB" id="A0A4R6U732"/>
<feature type="domain" description="Sm" evidence="2">
    <location>
        <begin position="11"/>
        <end position="36"/>
    </location>
</feature>
<evidence type="ECO:0000313" key="3">
    <source>
        <dbReference type="EMBL" id="TDQ41482.1"/>
    </source>
</evidence>
<name>A0A4R6U732_9BACI</name>
<dbReference type="OrthoDB" id="2991597at2"/>
<protein>
    <submittedName>
        <fullName evidence="3">LSM domain-containing protein</fullName>
    </submittedName>
</protein>
<evidence type="ECO:0000256" key="1">
    <source>
        <dbReference type="SAM" id="Phobius"/>
    </source>
</evidence>
<keyword evidence="1" id="KW-0812">Transmembrane</keyword>
<dbReference type="Pfam" id="PF01423">
    <property type="entry name" value="LSM"/>
    <property type="match status" value="1"/>
</dbReference>
<comment type="caution">
    <text evidence="3">The sequence shown here is derived from an EMBL/GenBank/DDBJ whole genome shotgun (WGS) entry which is preliminary data.</text>
</comment>
<dbReference type="CDD" id="cd00600">
    <property type="entry name" value="Sm_like"/>
    <property type="match status" value="1"/>
</dbReference>
<feature type="transmembrane region" description="Helical" evidence="1">
    <location>
        <begin position="60"/>
        <end position="84"/>
    </location>
</feature>
<dbReference type="InterPro" id="IPR001163">
    <property type="entry name" value="Sm_dom_euk/arc"/>
</dbReference>
<gene>
    <name evidence="3" type="ORF">EV213_10360</name>
</gene>
<dbReference type="Proteomes" id="UP000295632">
    <property type="component" value="Unassembled WGS sequence"/>
</dbReference>
<keyword evidence="4" id="KW-1185">Reference proteome</keyword>
<keyword evidence="1" id="KW-1133">Transmembrane helix</keyword>